<evidence type="ECO:0000259" key="1">
    <source>
        <dbReference type="Pfam" id="PF01610"/>
    </source>
</evidence>
<sequence length="64" mass="7650">METPFIGKFSQGFMNAFKYSYSNGFLEGINNKIKVIKRVAYGYRNFLLFKRRIFLIQNQVFQVK</sequence>
<reference evidence="2 3" key="1">
    <citation type="submission" date="2017-02" db="EMBL/GenBank/DDBJ databases">
        <title>Vagococcus cremeus sp. nov., isolated from the small intestine of a marten, Martes flavigula.</title>
        <authorList>
            <person name="Tak E.J."/>
            <person name="Bae J.-W."/>
        </authorList>
    </citation>
    <scope>NUCLEOTIDE SEQUENCE [LARGE SCALE GENOMIC DNA]</scope>
    <source>
        <strain evidence="2 3">D7T301</strain>
    </source>
</reference>
<protein>
    <recommendedName>
        <fullName evidence="1">Transposase IS204/IS1001/IS1096/IS1165 DDE domain-containing protein</fullName>
    </recommendedName>
</protein>
<dbReference type="PANTHER" id="PTHR33498">
    <property type="entry name" value="TRANSPOSASE FOR INSERTION SEQUENCE ELEMENT IS1557"/>
    <property type="match status" value="1"/>
</dbReference>
<dbReference type="InterPro" id="IPR047951">
    <property type="entry name" value="Transpos_ISL3"/>
</dbReference>
<comment type="caution">
    <text evidence="2">The sequence shown here is derived from an EMBL/GenBank/DDBJ whole genome shotgun (WGS) entry which is preliminary data.</text>
</comment>
<feature type="domain" description="Transposase IS204/IS1001/IS1096/IS1165 DDE" evidence="1">
    <location>
        <begin position="8"/>
        <end position="53"/>
    </location>
</feature>
<name>A0A1V4DH31_9ENTE</name>
<dbReference type="Proteomes" id="UP000189970">
    <property type="component" value="Unassembled WGS sequence"/>
</dbReference>
<evidence type="ECO:0000313" key="2">
    <source>
        <dbReference type="EMBL" id="OPF87778.1"/>
    </source>
</evidence>
<accession>A0A1V4DH31</accession>
<gene>
    <name evidence="2" type="ORF">BW731_06055</name>
</gene>
<keyword evidence="3" id="KW-1185">Reference proteome</keyword>
<dbReference type="InterPro" id="IPR002560">
    <property type="entry name" value="Transposase_DDE"/>
</dbReference>
<dbReference type="Pfam" id="PF01610">
    <property type="entry name" value="DDE_Tnp_ISL3"/>
    <property type="match status" value="1"/>
</dbReference>
<dbReference type="PANTHER" id="PTHR33498:SF1">
    <property type="entry name" value="TRANSPOSASE FOR INSERTION SEQUENCE ELEMENT IS1557"/>
    <property type="match status" value="1"/>
</dbReference>
<proteinExistence type="predicted"/>
<organism evidence="2 3">
    <name type="scientific">Vagococcus martis</name>
    <dbReference type="NCBI Taxonomy" id="1768210"/>
    <lineage>
        <taxon>Bacteria</taxon>
        <taxon>Bacillati</taxon>
        <taxon>Bacillota</taxon>
        <taxon>Bacilli</taxon>
        <taxon>Lactobacillales</taxon>
        <taxon>Enterococcaceae</taxon>
        <taxon>Vagococcus</taxon>
    </lineage>
</organism>
<dbReference type="AlphaFoldDB" id="A0A1V4DH31"/>
<dbReference type="EMBL" id="MVAB01000001">
    <property type="protein sequence ID" value="OPF87778.1"/>
    <property type="molecule type" value="Genomic_DNA"/>
</dbReference>
<evidence type="ECO:0000313" key="3">
    <source>
        <dbReference type="Proteomes" id="UP000189970"/>
    </source>
</evidence>